<name>A0ACA9QKZ4_9GLOM</name>
<keyword evidence="2" id="KW-1185">Reference proteome</keyword>
<evidence type="ECO:0000313" key="1">
    <source>
        <dbReference type="EMBL" id="CAG8755206.1"/>
    </source>
</evidence>
<gene>
    <name evidence="1" type="ORF">SPELUC_LOCUS14758</name>
</gene>
<dbReference type="Proteomes" id="UP000789366">
    <property type="component" value="Unassembled WGS sequence"/>
</dbReference>
<dbReference type="EMBL" id="CAJVPW010045056">
    <property type="protein sequence ID" value="CAG8755206.1"/>
    <property type="molecule type" value="Genomic_DNA"/>
</dbReference>
<proteinExistence type="predicted"/>
<reference evidence="1" key="1">
    <citation type="submission" date="2021-06" db="EMBL/GenBank/DDBJ databases">
        <authorList>
            <person name="Kallberg Y."/>
            <person name="Tangrot J."/>
            <person name="Rosling A."/>
        </authorList>
    </citation>
    <scope>NUCLEOTIDE SEQUENCE</scope>
    <source>
        <strain evidence="1">28 12/20/2015</strain>
    </source>
</reference>
<sequence>RVLEKNEAQLVQAAFRFDDLRDKLDKVLTKLQTTNSRMAVIQEKKKLLGIITLQDVLSALVGKIKDEKEILSLPRR</sequence>
<evidence type="ECO:0000313" key="2">
    <source>
        <dbReference type="Proteomes" id="UP000789366"/>
    </source>
</evidence>
<accession>A0ACA9QKZ4</accession>
<protein>
    <submittedName>
        <fullName evidence="1">10422_t:CDS:1</fullName>
    </submittedName>
</protein>
<comment type="caution">
    <text evidence="1">The sequence shown here is derived from an EMBL/GenBank/DDBJ whole genome shotgun (WGS) entry which is preliminary data.</text>
</comment>
<organism evidence="1 2">
    <name type="scientific">Cetraspora pellucida</name>
    <dbReference type="NCBI Taxonomy" id="1433469"/>
    <lineage>
        <taxon>Eukaryota</taxon>
        <taxon>Fungi</taxon>
        <taxon>Fungi incertae sedis</taxon>
        <taxon>Mucoromycota</taxon>
        <taxon>Glomeromycotina</taxon>
        <taxon>Glomeromycetes</taxon>
        <taxon>Diversisporales</taxon>
        <taxon>Gigasporaceae</taxon>
        <taxon>Cetraspora</taxon>
    </lineage>
</organism>
<feature type="non-terminal residue" evidence="1">
    <location>
        <position position="1"/>
    </location>
</feature>